<dbReference type="SUPFAM" id="SSF54211">
    <property type="entry name" value="Ribosomal protein S5 domain 2-like"/>
    <property type="match status" value="1"/>
</dbReference>
<sequence length="187" mass="19890">MTGGKRTRAEEDLGERKSGAPPPLISGAFPPSPPAASGAVKPPPVATPRSRRLRGFGVAPGGPTLRSAPRAEDASLPRCSAAGAGLRTDGEPDAGPLEMIEPRTLQCKLLEPVLPLGKERFAGVDIRVRVKGGGPVAQIYAIRQSVSKALVAYYQKYMDEAFKKVIKDILIQYDQTLLVTDPPTPRI</sequence>
<dbReference type="GO" id="GO:0000462">
    <property type="term" value="P:maturation of SSU-rRNA from tricistronic rRNA transcript (SSU-rRNA, 5.8S rRNA, LSU-rRNA)"/>
    <property type="evidence" value="ECO:0007669"/>
    <property type="project" value="TreeGrafter"/>
</dbReference>
<evidence type="ECO:0000256" key="5">
    <source>
        <dbReference type="ARBA" id="ARBA00043019"/>
    </source>
</evidence>
<evidence type="ECO:0000256" key="4">
    <source>
        <dbReference type="ARBA" id="ARBA00035259"/>
    </source>
</evidence>
<dbReference type="GO" id="GO:0022627">
    <property type="term" value="C:cytosolic small ribosomal subunit"/>
    <property type="evidence" value="ECO:0007669"/>
    <property type="project" value="TreeGrafter"/>
</dbReference>
<dbReference type="Pfam" id="PF00380">
    <property type="entry name" value="Ribosomal_S9"/>
    <property type="match status" value="1"/>
</dbReference>
<organism evidence="8 9">
    <name type="scientific">Carlito syrichta</name>
    <name type="common">Philippine tarsier</name>
    <name type="synonym">Tarsius syrichta</name>
    <dbReference type="NCBI Taxonomy" id="1868482"/>
    <lineage>
        <taxon>Eukaryota</taxon>
        <taxon>Metazoa</taxon>
        <taxon>Chordata</taxon>
        <taxon>Craniata</taxon>
        <taxon>Vertebrata</taxon>
        <taxon>Euteleostomi</taxon>
        <taxon>Mammalia</taxon>
        <taxon>Eutheria</taxon>
        <taxon>Euarchontoglires</taxon>
        <taxon>Primates</taxon>
        <taxon>Haplorrhini</taxon>
        <taxon>Tarsiiformes</taxon>
        <taxon>Tarsiidae</taxon>
        <taxon>Carlito</taxon>
    </lineage>
</organism>
<dbReference type="PANTHER" id="PTHR21569:SF16">
    <property type="entry name" value="RIBOSOMAL PROTEIN S16"/>
    <property type="match status" value="1"/>
</dbReference>
<dbReference type="PANTHER" id="PTHR21569">
    <property type="entry name" value="RIBOSOMAL PROTEIN S9"/>
    <property type="match status" value="1"/>
</dbReference>
<dbReference type="PROSITE" id="PS00360">
    <property type="entry name" value="RIBOSOMAL_S9"/>
    <property type="match status" value="1"/>
</dbReference>
<evidence type="ECO:0000256" key="7">
    <source>
        <dbReference type="SAM" id="MobiDB-lite"/>
    </source>
</evidence>
<comment type="similarity">
    <text evidence="1 6">Belongs to the universal ribosomal protein uS9 family.</text>
</comment>
<protein>
    <recommendedName>
        <fullName evidence="4">Small ribosomal subunit protein uS9</fullName>
    </recommendedName>
    <alternativeName>
        <fullName evidence="5">40S ribosomal protein S16</fullName>
    </alternativeName>
</protein>
<feature type="compositionally biased region" description="Basic and acidic residues" evidence="7">
    <location>
        <begin position="7"/>
        <end position="18"/>
    </location>
</feature>
<dbReference type="InterPro" id="IPR020568">
    <property type="entry name" value="Ribosomal_Su5_D2-typ_SF"/>
</dbReference>
<feature type="compositionally biased region" description="Pro residues" evidence="7">
    <location>
        <begin position="20"/>
        <end position="34"/>
    </location>
</feature>
<keyword evidence="3 6" id="KW-0687">Ribonucleoprotein</keyword>
<evidence type="ECO:0000256" key="2">
    <source>
        <dbReference type="ARBA" id="ARBA00022980"/>
    </source>
</evidence>
<dbReference type="GO" id="GO:0003735">
    <property type="term" value="F:structural constituent of ribosome"/>
    <property type="evidence" value="ECO:0007669"/>
    <property type="project" value="InterPro"/>
</dbReference>
<evidence type="ECO:0000256" key="6">
    <source>
        <dbReference type="RuleBase" id="RU003815"/>
    </source>
</evidence>
<evidence type="ECO:0000313" key="9">
    <source>
        <dbReference type="RefSeq" id="XP_021568993.1"/>
    </source>
</evidence>
<dbReference type="GO" id="GO:0003723">
    <property type="term" value="F:RNA binding"/>
    <property type="evidence" value="ECO:0007669"/>
    <property type="project" value="TreeGrafter"/>
</dbReference>
<dbReference type="AlphaFoldDB" id="A0A3Q0E4R2"/>
<keyword evidence="8" id="KW-1185">Reference proteome</keyword>
<dbReference type="GO" id="GO:0006412">
    <property type="term" value="P:translation"/>
    <property type="evidence" value="ECO:0007669"/>
    <property type="project" value="InterPro"/>
</dbReference>
<dbReference type="KEGG" id="csyr:103262338"/>
<dbReference type="RefSeq" id="XP_021568993.1">
    <property type="nucleotide sequence ID" value="XM_021713318.1"/>
</dbReference>
<evidence type="ECO:0000256" key="3">
    <source>
        <dbReference type="ARBA" id="ARBA00023274"/>
    </source>
</evidence>
<name>A0A3Q0E4R2_CARSF</name>
<gene>
    <name evidence="9" type="primary">RPS16</name>
</gene>
<dbReference type="InterPro" id="IPR020574">
    <property type="entry name" value="Ribosomal_uS9_CS"/>
</dbReference>
<evidence type="ECO:0000313" key="8">
    <source>
        <dbReference type="Proteomes" id="UP000189704"/>
    </source>
</evidence>
<feature type="region of interest" description="Disordered" evidence="7">
    <location>
        <begin position="1"/>
        <end position="93"/>
    </location>
</feature>
<dbReference type="CTD" id="6217"/>
<proteinExistence type="inferred from homology"/>
<evidence type="ECO:0000256" key="1">
    <source>
        <dbReference type="ARBA" id="ARBA00005251"/>
    </source>
</evidence>
<keyword evidence="2 6" id="KW-0689">Ribosomal protein</keyword>
<dbReference type="Proteomes" id="UP000189704">
    <property type="component" value="Unplaced"/>
</dbReference>
<dbReference type="OrthoDB" id="426865at2759"/>
<dbReference type="InterPro" id="IPR014721">
    <property type="entry name" value="Ribsml_uS5_D2-typ_fold_subgr"/>
</dbReference>
<dbReference type="InterPro" id="IPR000754">
    <property type="entry name" value="Ribosomal_uS9"/>
</dbReference>
<accession>A0A3Q0E4R2</accession>
<reference evidence="9" key="1">
    <citation type="submission" date="2025-08" db="UniProtKB">
        <authorList>
            <consortium name="RefSeq"/>
        </authorList>
    </citation>
    <scope>IDENTIFICATION</scope>
</reference>
<dbReference type="GeneID" id="103262338"/>
<dbReference type="Gene3D" id="3.30.230.10">
    <property type="match status" value="1"/>
</dbReference>